<proteinExistence type="inferred from homology"/>
<dbReference type="PANTHER" id="PTHR43297">
    <property type="entry name" value="OLIGOPEPTIDE TRANSPORT ATP-BINDING PROTEIN APPD"/>
    <property type="match status" value="1"/>
</dbReference>
<evidence type="ECO:0000256" key="2">
    <source>
        <dbReference type="ARBA" id="ARBA00005417"/>
    </source>
</evidence>
<dbReference type="InterPro" id="IPR027417">
    <property type="entry name" value="P-loop_NTPase"/>
</dbReference>
<dbReference type="InterPro" id="IPR003439">
    <property type="entry name" value="ABC_transporter-like_ATP-bd"/>
</dbReference>
<dbReference type="Proteomes" id="UP000278440">
    <property type="component" value="Unassembled WGS sequence"/>
</dbReference>
<protein>
    <submittedName>
        <fullName evidence="10">Oligopeptide/dipeptide ABC transporter ATP-binding protein</fullName>
    </submittedName>
</protein>
<feature type="compositionally biased region" description="Basic and acidic residues" evidence="8">
    <location>
        <begin position="15"/>
        <end position="31"/>
    </location>
</feature>
<feature type="domain" description="ABC transporter" evidence="9">
    <location>
        <begin position="37"/>
        <end position="285"/>
    </location>
</feature>
<dbReference type="InterPro" id="IPR017871">
    <property type="entry name" value="ABC_transporter-like_CS"/>
</dbReference>
<keyword evidence="7" id="KW-0472">Membrane</keyword>
<evidence type="ECO:0000256" key="8">
    <source>
        <dbReference type="SAM" id="MobiDB-lite"/>
    </source>
</evidence>
<organism evidence="10 11">
    <name type="scientific">Terracoccus luteus</name>
    <dbReference type="NCBI Taxonomy" id="53356"/>
    <lineage>
        <taxon>Bacteria</taxon>
        <taxon>Bacillati</taxon>
        <taxon>Actinomycetota</taxon>
        <taxon>Actinomycetes</taxon>
        <taxon>Micrococcales</taxon>
        <taxon>Intrasporangiaceae</taxon>
        <taxon>Terracoccus</taxon>
    </lineage>
</organism>
<feature type="compositionally biased region" description="Low complexity" evidence="8">
    <location>
        <begin position="1"/>
        <end position="14"/>
    </location>
</feature>
<dbReference type="EMBL" id="RBXT01000001">
    <property type="protein sequence ID" value="RKT79595.1"/>
    <property type="molecule type" value="Genomic_DNA"/>
</dbReference>
<dbReference type="GO" id="GO:0015833">
    <property type="term" value="P:peptide transport"/>
    <property type="evidence" value="ECO:0007669"/>
    <property type="project" value="InterPro"/>
</dbReference>
<dbReference type="GO" id="GO:0005886">
    <property type="term" value="C:plasma membrane"/>
    <property type="evidence" value="ECO:0007669"/>
    <property type="project" value="UniProtKB-SubCell"/>
</dbReference>
<dbReference type="GO" id="GO:0016887">
    <property type="term" value="F:ATP hydrolysis activity"/>
    <property type="evidence" value="ECO:0007669"/>
    <property type="project" value="InterPro"/>
</dbReference>
<sequence>MTTRPTPDTTVTDTRGTDVRETEVREAEAGGREPDVLVVDGLTVGTHGQPLVQDVGFSVRRGERVGLIGESGSGKSLTALALMGLLPEGLTATGSVRVAGVDHDLVGANERSMSRVRGRDIAMVFQEPMTALNPTMRVGDQVAEAMLVHRTRPDRKAAEAAAVELLDQVGLPDPPATAKAYPHQLSGGQRQRVVLALALANDPALLVCDEPTTALDVTVQAFVLDLIVRGVVDRRSAMVFITHDLAVVATVCERVMVMYGGRIVETGTVQEVFTRPRHRYTQGLLGASDLTVVDDRGRLATIAGSVPAAGTFPAGCVFRNRCTHATSACEQRPPWTATGPDSGYACFHPAGSTDAAGHPASAPDGEQERA</sequence>
<evidence type="ECO:0000313" key="10">
    <source>
        <dbReference type="EMBL" id="RKT79595.1"/>
    </source>
</evidence>
<evidence type="ECO:0000259" key="9">
    <source>
        <dbReference type="PROSITE" id="PS50893"/>
    </source>
</evidence>
<dbReference type="RefSeq" id="WP_121034472.1">
    <property type="nucleotide sequence ID" value="NZ_RBXT01000001.1"/>
</dbReference>
<comment type="subcellular location">
    <subcellularLocation>
        <location evidence="1">Cell membrane</location>
        <topology evidence="1">Peripheral membrane protein</topology>
    </subcellularLocation>
</comment>
<evidence type="ECO:0000256" key="6">
    <source>
        <dbReference type="ARBA" id="ARBA00022840"/>
    </source>
</evidence>
<evidence type="ECO:0000256" key="4">
    <source>
        <dbReference type="ARBA" id="ARBA00022475"/>
    </source>
</evidence>
<dbReference type="PROSITE" id="PS00211">
    <property type="entry name" value="ABC_TRANSPORTER_1"/>
    <property type="match status" value="1"/>
</dbReference>
<feature type="region of interest" description="Disordered" evidence="8">
    <location>
        <begin position="1"/>
        <end position="31"/>
    </location>
</feature>
<dbReference type="CDD" id="cd03257">
    <property type="entry name" value="ABC_NikE_OppD_transporters"/>
    <property type="match status" value="1"/>
</dbReference>
<dbReference type="PROSITE" id="PS50893">
    <property type="entry name" value="ABC_TRANSPORTER_2"/>
    <property type="match status" value="1"/>
</dbReference>
<evidence type="ECO:0000313" key="11">
    <source>
        <dbReference type="Proteomes" id="UP000278440"/>
    </source>
</evidence>
<dbReference type="OrthoDB" id="8481147at2"/>
<evidence type="ECO:0000256" key="3">
    <source>
        <dbReference type="ARBA" id="ARBA00022448"/>
    </source>
</evidence>
<dbReference type="Gene3D" id="3.40.50.300">
    <property type="entry name" value="P-loop containing nucleotide triphosphate hydrolases"/>
    <property type="match status" value="1"/>
</dbReference>
<comment type="similarity">
    <text evidence="2">Belongs to the ABC transporter superfamily.</text>
</comment>
<dbReference type="SUPFAM" id="SSF52540">
    <property type="entry name" value="P-loop containing nucleoside triphosphate hydrolases"/>
    <property type="match status" value="1"/>
</dbReference>
<name>A0A495Y2F1_9MICO</name>
<dbReference type="NCBIfam" id="TIGR01727">
    <property type="entry name" value="oligo_HPY"/>
    <property type="match status" value="1"/>
</dbReference>
<dbReference type="Pfam" id="PF00005">
    <property type="entry name" value="ABC_tran"/>
    <property type="match status" value="1"/>
</dbReference>
<dbReference type="SMART" id="SM00382">
    <property type="entry name" value="AAA"/>
    <property type="match status" value="1"/>
</dbReference>
<accession>A0A495Y2F1</accession>
<reference evidence="10 11" key="1">
    <citation type="submission" date="2018-10" db="EMBL/GenBank/DDBJ databases">
        <title>Sequencing the genomes of 1000 actinobacteria strains.</title>
        <authorList>
            <person name="Klenk H.-P."/>
        </authorList>
    </citation>
    <scope>NUCLEOTIDE SEQUENCE [LARGE SCALE GENOMIC DNA]</scope>
    <source>
        <strain evidence="10 11">DSM 44267</strain>
    </source>
</reference>
<dbReference type="InterPro" id="IPR003593">
    <property type="entry name" value="AAA+_ATPase"/>
</dbReference>
<keyword evidence="5" id="KW-0547">Nucleotide-binding</keyword>
<dbReference type="InterPro" id="IPR050388">
    <property type="entry name" value="ABC_Ni/Peptide_Import"/>
</dbReference>
<gene>
    <name evidence="10" type="ORF">DFJ68_3068</name>
</gene>
<keyword evidence="11" id="KW-1185">Reference proteome</keyword>
<evidence type="ECO:0000256" key="7">
    <source>
        <dbReference type="ARBA" id="ARBA00023136"/>
    </source>
</evidence>
<evidence type="ECO:0000256" key="1">
    <source>
        <dbReference type="ARBA" id="ARBA00004202"/>
    </source>
</evidence>
<dbReference type="PANTHER" id="PTHR43297:SF2">
    <property type="entry name" value="DIPEPTIDE TRANSPORT ATP-BINDING PROTEIN DPPD"/>
    <property type="match status" value="1"/>
</dbReference>
<dbReference type="FunFam" id="3.40.50.300:FF:000016">
    <property type="entry name" value="Oligopeptide ABC transporter ATP-binding component"/>
    <property type="match status" value="1"/>
</dbReference>
<keyword evidence="3" id="KW-0813">Transport</keyword>
<keyword evidence="4" id="KW-1003">Cell membrane</keyword>
<comment type="caution">
    <text evidence="10">The sequence shown here is derived from an EMBL/GenBank/DDBJ whole genome shotgun (WGS) entry which is preliminary data.</text>
</comment>
<evidence type="ECO:0000256" key="5">
    <source>
        <dbReference type="ARBA" id="ARBA00022741"/>
    </source>
</evidence>
<dbReference type="Pfam" id="PF08352">
    <property type="entry name" value="oligo_HPY"/>
    <property type="match status" value="1"/>
</dbReference>
<dbReference type="AlphaFoldDB" id="A0A495Y2F1"/>
<dbReference type="InterPro" id="IPR013563">
    <property type="entry name" value="Oligopep_ABC_C"/>
</dbReference>
<dbReference type="GO" id="GO:0005524">
    <property type="term" value="F:ATP binding"/>
    <property type="evidence" value="ECO:0007669"/>
    <property type="project" value="UniProtKB-KW"/>
</dbReference>
<keyword evidence="6 10" id="KW-0067">ATP-binding</keyword>